<dbReference type="Pfam" id="PF02518">
    <property type="entry name" value="HATPase_c"/>
    <property type="match status" value="1"/>
</dbReference>
<accession>A0A0P7B1V6</accession>
<dbReference type="SUPFAM" id="SSF47384">
    <property type="entry name" value="Homodimeric domain of signal transducing histidine kinase"/>
    <property type="match status" value="1"/>
</dbReference>
<dbReference type="AlphaFoldDB" id="A0A0P7B1V6"/>
<reference evidence="6 7" key="1">
    <citation type="submission" date="2015-09" db="EMBL/GenBank/DDBJ databases">
        <title>Genome sequence of the marine flavobacterium Croceitalea dokdonensis DOKDO 023 that contains proton- and sodium-pumping rhodopsins.</title>
        <authorList>
            <person name="Kwon S.-K."/>
            <person name="Lee H.K."/>
            <person name="Kwak M.-J."/>
            <person name="Kim J.F."/>
        </authorList>
    </citation>
    <scope>NUCLEOTIDE SEQUENCE [LARGE SCALE GENOMIC DNA]</scope>
    <source>
        <strain evidence="6 7">DOKDO 023</strain>
    </source>
</reference>
<evidence type="ECO:0000313" key="7">
    <source>
        <dbReference type="Proteomes" id="UP000050280"/>
    </source>
</evidence>
<keyword evidence="7" id="KW-1185">Reference proteome</keyword>
<dbReference type="InterPro" id="IPR004358">
    <property type="entry name" value="Sig_transdc_His_kin-like_C"/>
</dbReference>
<proteinExistence type="predicted"/>
<dbReference type="SUPFAM" id="SSF55874">
    <property type="entry name" value="ATPase domain of HSP90 chaperone/DNA topoisomerase II/histidine kinase"/>
    <property type="match status" value="1"/>
</dbReference>
<sequence length="639" mass="72811">MSLLVGCMGRDTTDTSPWLNTTNRIKDPEIDSLLNRAKSYSFRKSDSVLFFAQKGLRLSEDRGYSYGKVMATLRIGNYFDDINKMEKALAFYQEAKQKAEKLGYKDLEVEILKSLALFHQWKGDPKNAVTTYNEAIKDAQRINNAYTEAILRHNLGYVYWQNQLYDEAETEYQNALALYKATNAVFEKARTLSNLALNHLNKNAIRPADSIGQLAMDLLKKQKDPLWLSRGYRVMGRVKLAQDSLDTAQNFIENSAKQLEGMDGIRDLLEIHLLRAQIHFRSGGVDQALHYAEKAKTTAQALNDLNRLQQSYELLWQLQKKKNNKNKSLHYLEQQINTQKRINEQKSTDNVKLLKAKLNFDNKESAIIAQNQQKIRSQKSIGYISLALLLTAGLIIFLIVRNKKTQNRLSLELTRLNMTKNRVFQTVAGDLKTPVATLRELLEVYNQQGITPQEFKRVAPQLKTNVDKGLFAINNLFIWAQSELQNIIPRREYVALNIEVEKVCAVFAFQVNQKNIVISNEIAESQQAFIDKDHLSIILKNLIYNAIKYSHPKGKIIISCNAKMDGTILSIKDYGLGMTKEILSNLGQNKQHQSEPGTLNEKGTGIGVSICRYLLNINKARLGYKSEVGKGTEVLIYFD</sequence>
<evidence type="ECO:0000259" key="5">
    <source>
        <dbReference type="PROSITE" id="PS50109"/>
    </source>
</evidence>
<dbReference type="InterPro" id="IPR036097">
    <property type="entry name" value="HisK_dim/P_sf"/>
</dbReference>
<dbReference type="Gene3D" id="3.30.565.10">
    <property type="entry name" value="Histidine kinase-like ATPase, C-terminal domain"/>
    <property type="match status" value="1"/>
</dbReference>
<organism evidence="6 7">
    <name type="scientific">Croceitalea dokdonensis DOKDO 023</name>
    <dbReference type="NCBI Taxonomy" id="1300341"/>
    <lineage>
        <taxon>Bacteria</taxon>
        <taxon>Pseudomonadati</taxon>
        <taxon>Bacteroidota</taxon>
        <taxon>Flavobacteriia</taxon>
        <taxon>Flavobacteriales</taxon>
        <taxon>Flavobacteriaceae</taxon>
        <taxon>Croceitalea</taxon>
    </lineage>
</organism>
<feature type="domain" description="Histidine kinase" evidence="5">
    <location>
        <begin position="426"/>
        <end position="639"/>
    </location>
</feature>
<name>A0A0P7B1V6_9FLAO</name>
<dbReference type="Gene3D" id="1.25.40.10">
    <property type="entry name" value="Tetratricopeptide repeat domain"/>
    <property type="match status" value="3"/>
</dbReference>
<protein>
    <recommendedName>
        <fullName evidence="2">histidine kinase</fullName>
        <ecNumber evidence="2">2.7.13.3</ecNumber>
    </recommendedName>
</protein>
<keyword evidence="6" id="KW-0418">Kinase</keyword>
<evidence type="ECO:0000256" key="1">
    <source>
        <dbReference type="ARBA" id="ARBA00000085"/>
    </source>
</evidence>
<dbReference type="PROSITE" id="PS50109">
    <property type="entry name" value="HIS_KIN"/>
    <property type="match status" value="1"/>
</dbReference>
<evidence type="ECO:0000313" key="6">
    <source>
        <dbReference type="EMBL" id="KPM33200.1"/>
    </source>
</evidence>
<keyword evidence="3" id="KW-0597">Phosphoprotein</keyword>
<dbReference type="InterPro" id="IPR019734">
    <property type="entry name" value="TPR_rpt"/>
</dbReference>
<evidence type="ECO:0000256" key="3">
    <source>
        <dbReference type="ARBA" id="ARBA00022553"/>
    </source>
</evidence>
<evidence type="ECO:0000256" key="2">
    <source>
        <dbReference type="ARBA" id="ARBA00012438"/>
    </source>
</evidence>
<dbReference type="SMART" id="SM00387">
    <property type="entry name" value="HATPase_c"/>
    <property type="match status" value="1"/>
</dbReference>
<dbReference type="Proteomes" id="UP000050280">
    <property type="component" value="Unassembled WGS sequence"/>
</dbReference>
<keyword evidence="4" id="KW-0472">Membrane</keyword>
<dbReference type="PANTHER" id="PTHR43547:SF2">
    <property type="entry name" value="HYBRID SIGNAL TRANSDUCTION HISTIDINE KINASE C"/>
    <property type="match status" value="1"/>
</dbReference>
<feature type="transmembrane region" description="Helical" evidence="4">
    <location>
        <begin position="381"/>
        <end position="400"/>
    </location>
</feature>
<evidence type="ECO:0000256" key="4">
    <source>
        <dbReference type="SAM" id="Phobius"/>
    </source>
</evidence>
<dbReference type="InterPro" id="IPR036890">
    <property type="entry name" value="HATPase_C_sf"/>
</dbReference>
<dbReference type="STRING" id="1300341.I595_102"/>
<keyword evidence="4" id="KW-0812">Transmembrane</keyword>
<dbReference type="SMART" id="SM00028">
    <property type="entry name" value="TPR"/>
    <property type="match status" value="4"/>
</dbReference>
<dbReference type="GO" id="GO:0000155">
    <property type="term" value="F:phosphorelay sensor kinase activity"/>
    <property type="evidence" value="ECO:0007669"/>
    <property type="project" value="InterPro"/>
</dbReference>
<dbReference type="SUPFAM" id="SSF48452">
    <property type="entry name" value="TPR-like"/>
    <property type="match status" value="2"/>
</dbReference>
<dbReference type="PRINTS" id="PR00344">
    <property type="entry name" value="BCTRLSENSOR"/>
</dbReference>
<dbReference type="InterPro" id="IPR011990">
    <property type="entry name" value="TPR-like_helical_dom_sf"/>
</dbReference>
<dbReference type="EC" id="2.7.13.3" evidence="2"/>
<dbReference type="EMBL" id="LDJX01000001">
    <property type="protein sequence ID" value="KPM33200.1"/>
    <property type="molecule type" value="Genomic_DNA"/>
</dbReference>
<dbReference type="Pfam" id="PF13424">
    <property type="entry name" value="TPR_12"/>
    <property type="match status" value="1"/>
</dbReference>
<comment type="caution">
    <text evidence="6">The sequence shown here is derived from an EMBL/GenBank/DDBJ whole genome shotgun (WGS) entry which is preliminary data.</text>
</comment>
<gene>
    <name evidence="6" type="ORF">I595_102</name>
</gene>
<keyword evidence="6" id="KW-0808">Transferase</keyword>
<dbReference type="InterPro" id="IPR005467">
    <property type="entry name" value="His_kinase_dom"/>
</dbReference>
<dbReference type="CDD" id="cd00075">
    <property type="entry name" value="HATPase"/>
    <property type="match status" value="1"/>
</dbReference>
<dbReference type="InterPro" id="IPR003594">
    <property type="entry name" value="HATPase_dom"/>
</dbReference>
<dbReference type="PANTHER" id="PTHR43547">
    <property type="entry name" value="TWO-COMPONENT HISTIDINE KINASE"/>
    <property type="match status" value="1"/>
</dbReference>
<comment type="catalytic activity">
    <reaction evidence="1">
        <text>ATP + protein L-histidine = ADP + protein N-phospho-L-histidine.</text>
        <dbReference type="EC" id="2.7.13.3"/>
    </reaction>
</comment>
<keyword evidence="4" id="KW-1133">Transmembrane helix</keyword>